<name>A0A0F9R2J2_9ZZZZ</name>
<organism evidence="2">
    <name type="scientific">marine sediment metagenome</name>
    <dbReference type="NCBI Taxonomy" id="412755"/>
    <lineage>
        <taxon>unclassified sequences</taxon>
        <taxon>metagenomes</taxon>
        <taxon>ecological metagenomes</taxon>
    </lineage>
</organism>
<dbReference type="EMBL" id="LAZR01001514">
    <property type="protein sequence ID" value="KKN43397.1"/>
    <property type="molecule type" value="Genomic_DNA"/>
</dbReference>
<evidence type="ECO:0000259" key="1">
    <source>
        <dbReference type="PROSITE" id="PS50910"/>
    </source>
</evidence>
<feature type="domain" description="HEPN" evidence="1">
    <location>
        <begin position="15"/>
        <end position="120"/>
    </location>
</feature>
<comment type="caution">
    <text evidence="2">The sequence shown here is derived from an EMBL/GenBank/DDBJ whole genome shotgun (WGS) entry which is preliminary data.</text>
</comment>
<dbReference type="SUPFAM" id="SSF81593">
    <property type="entry name" value="Nucleotidyltransferase substrate binding subunit/domain"/>
    <property type="match status" value="1"/>
</dbReference>
<dbReference type="AlphaFoldDB" id="A0A0F9R2J2"/>
<dbReference type="PROSITE" id="PS50910">
    <property type="entry name" value="HEPN"/>
    <property type="match status" value="1"/>
</dbReference>
<evidence type="ECO:0000313" key="2">
    <source>
        <dbReference type="EMBL" id="KKN43397.1"/>
    </source>
</evidence>
<dbReference type="Pfam" id="PF05168">
    <property type="entry name" value="HEPN"/>
    <property type="match status" value="1"/>
</dbReference>
<dbReference type="SMART" id="SM00748">
    <property type="entry name" value="HEPN"/>
    <property type="match status" value="1"/>
</dbReference>
<reference evidence="2" key="1">
    <citation type="journal article" date="2015" name="Nature">
        <title>Complex archaea that bridge the gap between prokaryotes and eukaryotes.</title>
        <authorList>
            <person name="Spang A."/>
            <person name="Saw J.H."/>
            <person name="Jorgensen S.L."/>
            <person name="Zaremba-Niedzwiedzka K."/>
            <person name="Martijn J."/>
            <person name="Lind A.E."/>
            <person name="van Eijk R."/>
            <person name="Schleper C."/>
            <person name="Guy L."/>
            <person name="Ettema T.J."/>
        </authorList>
    </citation>
    <scope>NUCLEOTIDE SEQUENCE</scope>
</reference>
<sequence>MREINKYSKEANRWFEQASEDLTSAKILFEHERYYLVCFISQQIVEKALKSVIYFNKEDLVLGHSVKKLADWAGTFDKRFTKLGEDVSILDSYYIPTRYPNGLPEGIPAEVFNKKALMMH</sequence>
<dbReference type="InterPro" id="IPR007842">
    <property type="entry name" value="HEPN_dom"/>
</dbReference>
<proteinExistence type="predicted"/>
<accession>A0A0F9R2J2</accession>
<gene>
    <name evidence="2" type="ORF">LCGC14_0703630</name>
</gene>
<dbReference type="Gene3D" id="1.20.120.330">
    <property type="entry name" value="Nucleotidyltransferases domain 2"/>
    <property type="match status" value="1"/>
</dbReference>
<protein>
    <recommendedName>
        <fullName evidence="1">HEPN domain-containing protein</fullName>
    </recommendedName>
</protein>